<dbReference type="Proteomes" id="UP000775547">
    <property type="component" value="Unassembled WGS sequence"/>
</dbReference>
<reference evidence="2" key="1">
    <citation type="submission" date="2020-07" db="EMBL/GenBank/DDBJ databases">
        <authorList>
            <person name="Nieuwenhuis M."/>
            <person name="Van De Peppel L.J.J."/>
        </authorList>
    </citation>
    <scope>NUCLEOTIDE SEQUENCE</scope>
    <source>
        <strain evidence="2">AP01</strain>
        <tissue evidence="2">Mycelium</tissue>
    </source>
</reference>
<name>A0A9P7K7B4_9AGAR</name>
<feature type="region of interest" description="Disordered" evidence="1">
    <location>
        <begin position="243"/>
        <end position="298"/>
    </location>
</feature>
<sequence length="298" mass="32430">MANEPSPTPSSMPTIDQAITIILSLSMSVASLVTKVDSLVESVKTLTEVITAFQSSPPHKDTSSFPSPLSSSLDPHVLARSAYEAAASALRDAKMIEDKGSRAVIIGLKEESNPLETSKHDEAIVKAMCDWSDDAMVKTSFKNGEVTHHRHPPTAPPNQRPLKIQFPNKDIRDRYLIGIRRKGGRPPPLKNSPRAYVRRDLTPTELKIERERKEEARQLNIRAGKIVCGLRDIELIYYRNPRSLPSGYGTPRAKTTVTPSSDLSFSGGSGETGLLNESMASTSSAEDTLTGGNGGRPK</sequence>
<feature type="compositionally biased region" description="Polar residues" evidence="1">
    <location>
        <begin position="278"/>
        <end position="287"/>
    </location>
</feature>
<feature type="compositionally biased region" description="Polar residues" evidence="1">
    <location>
        <begin position="253"/>
        <end position="266"/>
    </location>
</feature>
<dbReference type="EMBL" id="JABCKV010001991">
    <property type="protein sequence ID" value="KAG5639823.1"/>
    <property type="molecule type" value="Genomic_DNA"/>
</dbReference>
<keyword evidence="3" id="KW-1185">Reference proteome</keyword>
<gene>
    <name evidence="2" type="ORF">DXG03_003068</name>
</gene>
<proteinExistence type="predicted"/>
<dbReference type="PANTHER" id="PTHR21459:SF2">
    <property type="entry name" value="PROTEIN CBG08968"/>
    <property type="match status" value="1"/>
</dbReference>
<reference evidence="2" key="2">
    <citation type="submission" date="2021-10" db="EMBL/GenBank/DDBJ databases">
        <title>Phylogenomics reveals ancestral predisposition of the termite-cultivated fungus Termitomyces towards a domesticated lifestyle.</title>
        <authorList>
            <person name="Auxier B."/>
            <person name="Grum-Grzhimaylo A."/>
            <person name="Cardenas M.E."/>
            <person name="Lodge J.D."/>
            <person name="Laessoe T."/>
            <person name="Pedersen O."/>
            <person name="Smith M.E."/>
            <person name="Kuyper T.W."/>
            <person name="Franco-Molano E.A."/>
            <person name="Baroni T.J."/>
            <person name="Aanen D.K."/>
        </authorList>
    </citation>
    <scope>NUCLEOTIDE SEQUENCE</scope>
    <source>
        <strain evidence="2">AP01</strain>
        <tissue evidence="2">Mycelium</tissue>
    </source>
</reference>
<evidence type="ECO:0000313" key="3">
    <source>
        <dbReference type="Proteomes" id="UP000775547"/>
    </source>
</evidence>
<dbReference type="PANTHER" id="PTHR21459">
    <property type="entry name" value="PROTEIN CBG08968"/>
    <property type="match status" value="1"/>
</dbReference>
<comment type="caution">
    <text evidence="2">The sequence shown here is derived from an EMBL/GenBank/DDBJ whole genome shotgun (WGS) entry which is preliminary data.</text>
</comment>
<dbReference type="AlphaFoldDB" id="A0A9P7K7B4"/>
<protein>
    <submittedName>
        <fullName evidence="2">Uncharacterized protein</fullName>
    </submittedName>
</protein>
<accession>A0A9P7K7B4</accession>
<organism evidence="2 3">
    <name type="scientific">Asterophora parasitica</name>
    <dbReference type="NCBI Taxonomy" id="117018"/>
    <lineage>
        <taxon>Eukaryota</taxon>
        <taxon>Fungi</taxon>
        <taxon>Dikarya</taxon>
        <taxon>Basidiomycota</taxon>
        <taxon>Agaricomycotina</taxon>
        <taxon>Agaricomycetes</taxon>
        <taxon>Agaricomycetidae</taxon>
        <taxon>Agaricales</taxon>
        <taxon>Tricholomatineae</taxon>
        <taxon>Lyophyllaceae</taxon>
        <taxon>Asterophora</taxon>
    </lineage>
</organism>
<dbReference type="OrthoDB" id="5859941at2759"/>
<evidence type="ECO:0000256" key="1">
    <source>
        <dbReference type="SAM" id="MobiDB-lite"/>
    </source>
</evidence>
<evidence type="ECO:0000313" key="2">
    <source>
        <dbReference type="EMBL" id="KAG5639823.1"/>
    </source>
</evidence>